<feature type="domain" description="Amidase" evidence="8">
    <location>
        <begin position="19"/>
        <end position="456"/>
    </location>
</feature>
<dbReference type="PANTHER" id="PTHR11895:SF151">
    <property type="entry name" value="GLUTAMYL-TRNA(GLN) AMIDOTRANSFERASE SUBUNIT A"/>
    <property type="match status" value="1"/>
</dbReference>
<dbReference type="GO" id="GO:0030956">
    <property type="term" value="C:glutamyl-tRNA(Gln) amidotransferase complex"/>
    <property type="evidence" value="ECO:0007669"/>
    <property type="project" value="InterPro"/>
</dbReference>
<protein>
    <recommendedName>
        <fullName evidence="7">Glutamyl-tRNA(Gln) amidotransferase subunit A</fullName>
        <shortName evidence="7">Glu-ADT subunit A</shortName>
        <ecNumber evidence="7">6.3.5.7</ecNumber>
    </recommendedName>
</protein>
<evidence type="ECO:0000313" key="10">
    <source>
        <dbReference type="Proteomes" id="UP000007030"/>
    </source>
</evidence>
<evidence type="ECO:0000256" key="7">
    <source>
        <dbReference type="HAMAP-Rule" id="MF_00120"/>
    </source>
</evidence>
<evidence type="ECO:0000256" key="5">
    <source>
        <dbReference type="ARBA" id="ARBA00022917"/>
    </source>
</evidence>
<reference evidence="9 10" key="1">
    <citation type="journal article" date="2012" name="Stand. Genomic Sci.">
        <title>Complete genome sequence of the aerobic, heterotroph Marinithermus hydrothermalis type strain (T1(T)) from a deep-sea hydrothermal vent chimney.</title>
        <authorList>
            <person name="Copeland A."/>
            <person name="Gu W."/>
            <person name="Yasawong M."/>
            <person name="Lapidus A."/>
            <person name="Lucas S."/>
            <person name="Deshpande S."/>
            <person name="Pagani I."/>
            <person name="Tapia R."/>
            <person name="Cheng J.F."/>
            <person name="Goodwin L.A."/>
            <person name="Pitluck S."/>
            <person name="Liolios K."/>
            <person name="Ivanova N."/>
            <person name="Mavromatis K."/>
            <person name="Mikhailova N."/>
            <person name="Pati A."/>
            <person name="Chen A."/>
            <person name="Palaniappan K."/>
            <person name="Land M."/>
            <person name="Pan C."/>
            <person name="Brambilla E.M."/>
            <person name="Rohde M."/>
            <person name="Tindall B.J."/>
            <person name="Sikorski J."/>
            <person name="Goker M."/>
            <person name="Detter J.C."/>
            <person name="Bristow J."/>
            <person name="Eisen J.A."/>
            <person name="Markowitz V."/>
            <person name="Hugenholtz P."/>
            <person name="Kyrpides N.C."/>
            <person name="Klenk H.P."/>
            <person name="Woyke T."/>
        </authorList>
    </citation>
    <scope>NUCLEOTIDE SEQUENCE [LARGE SCALE GENOMIC DNA]</scope>
    <source>
        <strain evidence="10">DSM 14884 / JCM 11576 / T1</strain>
    </source>
</reference>
<dbReference type="GO" id="GO:0050567">
    <property type="term" value="F:glutaminyl-tRNA synthase (glutamine-hydrolyzing) activity"/>
    <property type="evidence" value="ECO:0007669"/>
    <property type="project" value="UniProtKB-UniRule"/>
</dbReference>
<name>F2NL93_MARHT</name>
<comment type="function">
    <text evidence="7">Allows the formation of correctly charged Gln-tRNA(Gln) through the transamidation of misacylated Glu-tRNA(Gln) in organisms which lack glutaminyl-tRNA synthetase. The reaction takes place in the presence of glutamine and ATP through an activated gamma-phospho-Glu-tRNA(Gln).</text>
</comment>
<evidence type="ECO:0000256" key="6">
    <source>
        <dbReference type="ARBA" id="ARBA00047407"/>
    </source>
</evidence>
<dbReference type="RefSeq" id="WP_013703760.1">
    <property type="nucleotide sequence ID" value="NC_015387.1"/>
</dbReference>
<keyword evidence="10" id="KW-1185">Reference proteome</keyword>
<dbReference type="NCBIfam" id="TIGR00132">
    <property type="entry name" value="gatA"/>
    <property type="match status" value="1"/>
</dbReference>
<dbReference type="PROSITE" id="PS00571">
    <property type="entry name" value="AMIDASES"/>
    <property type="match status" value="1"/>
</dbReference>
<evidence type="ECO:0000256" key="2">
    <source>
        <dbReference type="ARBA" id="ARBA00022598"/>
    </source>
</evidence>
<keyword evidence="2 7" id="KW-0436">Ligase</keyword>
<dbReference type="GO" id="GO:0006412">
    <property type="term" value="P:translation"/>
    <property type="evidence" value="ECO:0007669"/>
    <property type="project" value="UniProtKB-UniRule"/>
</dbReference>
<dbReference type="STRING" id="869210.Marky_0968"/>
<comment type="subunit">
    <text evidence="7">Heterotrimer of A, B and C subunits.</text>
</comment>
<dbReference type="Proteomes" id="UP000007030">
    <property type="component" value="Chromosome"/>
</dbReference>
<evidence type="ECO:0000256" key="1">
    <source>
        <dbReference type="ARBA" id="ARBA00008069"/>
    </source>
</evidence>
<dbReference type="GO" id="GO:0005524">
    <property type="term" value="F:ATP binding"/>
    <property type="evidence" value="ECO:0007669"/>
    <property type="project" value="UniProtKB-KW"/>
</dbReference>
<keyword evidence="5 7" id="KW-0648">Protein biosynthesis</keyword>
<comment type="similarity">
    <text evidence="1 7">Belongs to the amidase family. GatA subfamily.</text>
</comment>
<evidence type="ECO:0000313" key="9">
    <source>
        <dbReference type="EMBL" id="AEB11712.1"/>
    </source>
</evidence>
<dbReference type="Pfam" id="PF01425">
    <property type="entry name" value="Amidase"/>
    <property type="match status" value="1"/>
</dbReference>
<dbReference type="HAMAP" id="MF_00120">
    <property type="entry name" value="GatA"/>
    <property type="match status" value="1"/>
</dbReference>
<dbReference type="HOGENOM" id="CLU_009600_0_3_0"/>
<dbReference type="EC" id="6.3.5.7" evidence="7"/>
<dbReference type="eggNOG" id="COG0154">
    <property type="taxonomic scope" value="Bacteria"/>
</dbReference>
<dbReference type="InterPro" id="IPR020556">
    <property type="entry name" value="Amidase_CS"/>
</dbReference>
<feature type="active site" description="Acyl-ester intermediate" evidence="7">
    <location>
        <position position="171"/>
    </location>
</feature>
<dbReference type="SUPFAM" id="SSF75304">
    <property type="entry name" value="Amidase signature (AS) enzymes"/>
    <property type="match status" value="1"/>
</dbReference>
<keyword evidence="3 7" id="KW-0547">Nucleotide-binding</keyword>
<sequence length="478" mass="51433">MHAHEIVRRVRAGEMSPVEVTRRYLERVTDLNPKLNAYITINPEALSEAEAVAERMRQGEALPLAGVPVAVKDNIVTRGLRTTCASKSLERFVPPYDATVIQRLREAGAVILGKTNLDEFAMGSSCEYSHFGATRNPWDLERVPGGSSGGSAAAVAADLAPVALGSDTGGSVRQPAAFTGVLGFKPTYGRVSRYGLVAFASSLDQIGPFARSTRDLALLMDVIAGPDPRDATSLEVPPRFVEALEARVEGLTIGMVKEALEAGNTPGVLEAVERFRTVMEGLGVRFVEVSLPSLEYALAAYYLVATSEASSNLARYDGTLFSYRSEGEDLVEVMMRSRAEGFGPEVRRRVLMGTFALSSGYYDAYYGKALKARRRIYQDFEAAFAQADVLLTPTSPTPAFKLGEKTQDPLAMYLSDTNTVAVNLAGLPGLSLPAGNEDGLPVAVQLIGRALEDERLFTLSMAFERATDAAYLQVAPVA</sequence>
<evidence type="ECO:0000256" key="3">
    <source>
        <dbReference type="ARBA" id="ARBA00022741"/>
    </source>
</evidence>
<evidence type="ECO:0000256" key="4">
    <source>
        <dbReference type="ARBA" id="ARBA00022840"/>
    </source>
</evidence>
<dbReference type="Gene3D" id="3.90.1300.10">
    <property type="entry name" value="Amidase signature (AS) domain"/>
    <property type="match status" value="1"/>
</dbReference>
<dbReference type="EMBL" id="CP002630">
    <property type="protein sequence ID" value="AEB11712.1"/>
    <property type="molecule type" value="Genomic_DNA"/>
</dbReference>
<dbReference type="PANTHER" id="PTHR11895">
    <property type="entry name" value="TRANSAMIDASE"/>
    <property type="match status" value="1"/>
</dbReference>
<dbReference type="InterPro" id="IPR023631">
    <property type="entry name" value="Amidase_dom"/>
</dbReference>
<dbReference type="InterPro" id="IPR000120">
    <property type="entry name" value="Amidase"/>
</dbReference>
<keyword evidence="4 7" id="KW-0067">ATP-binding</keyword>
<dbReference type="InterPro" id="IPR036928">
    <property type="entry name" value="AS_sf"/>
</dbReference>
<gene>
    <name evidence="7" type="primary">gatA</name>
    <name evidence="9" type="ordered locus">Marky_0968</name>
</gene>
<comment type="catalytic activity">
    <reaction evidence="6 7">
        <text>L-glutamyl-tRNA(Gln) + L-glutamine + ATP + H2O = L-glutaminyl-tRNA(Gln) + L-glutamate + ADP + phosphate + H(+)</text>
        <dbReference type="Rhea" id="RHEA:17521"/>
        <dbReference type="Rhea" id="RHEA-COMP:9681"/>
        <dbReference type="Rhea" id="RHEA-COMP:9684"/>
        <dbReference type="ChEBI" id="CHEBI:15377"/>
        <dbReference type="ChEBI" id="CHEBI:15378"/>
        <dbReference type="ChEBI" id="CHEBI:29985"/>
        <dbReference type="ChEBI" id="CHEBI:30616"/>
        <dbReference type="ChEBI" id="CHEBI:43474"/>
        <dbReference type="ChEBI" id="CHEBI:58359"/>
        <dbReference type="ChEBI" id="CHEBI:78520"/>
        <dbReference type="ChEBI" id="CHEBI:78521"/>
        <dbReference type="ChEBI" id="CHEBI:456216"/>
        <dbReference type="EC" id="6.3.5.7"/>
    </reaction>
</comment>
<dbReference type="OrthoDB" id="9811471at2"/>
<evidence type="ECO:0000259" key="8">
    <source>
        <dbReference type="Pfam" id="PF01425"/>
    </source>
</evidence>
<feature type="active site" description="Charge relay system" evidence="7">
    <location>
        <position position="72"/>
    </location>
</feature>
<dbReference type="AlphaFoldDB" id="F2NL93"/>
<accession>F2NL93</accession>
<proteinExistence type="inferred from homology"/>
<feature type="active site" description="Charge relay system" evidence="7">
    <location>
        <position position="147"/>
    </location>
</feature>
<dbReference type="InterPro" id="IPR004412">
    <property type="entry name" value="GatA"/>
</dbReference>
<dbReference type="KEGG" id="mhd:Marky_0968"/>
<organism evidence="9 10">
    <name type="scientific">Marinithermus hydrothermalis (strain DSM 14884 / JCM 11576 / T1)</name>
    <dbReference type="NCBI Taxonomy" id="869210"/>
    <lineage>
        <taxon>Bacteria</taxon>
        <taxon>Thermotogati</taxon>
        <taxon>Deinococcota</taxon>
        <taxon>Deinococci</taxon>
        <taxon>Thermales</taxon>
        <taxon>Thermaceae</taxon>
        <taxon>Marinithermus</taxon>
    </lineage>
</organism>